<keyword evidence="5 7" id="KW-0472">Membrane</keyword>
<evidence type="ECO:0000256" key="3">
    <source>
        <dbReference type="ARBA" id="ARBA00022989"/>
    </source>
</evidence>
<feature type="transmembrane region" description="Helical" evidence="7">
    <location>
        <begin position="109"/>
        <end position="127"/>
    </location>
</feature>
<feature type="transmembrane region" description="Helical" evidence="7">
    <location>
        <begin position="12"/>
        <end position="31"/>
    </location>
</feature>
<dbReference type="EMBL" id="JANQDX010000017">
    <property type="protein sequence ID" value="KAL0908126.1"/>
    <property type="molecule type" value="Genomic_DNA"/>
</dbReference>
<comment type="subcellular location">
    <subcellularLocation>
        <location evidence="1">Golgi apparatus membrane</location>
        <topology evidence="1">Multi-pass membrane protein</topology>
    </subcellularLocation>
</comment>
<evidence type="ECO:0000313" key="9">
    <source>
        <dbReference type="Proteomes" id="UP001552299"/>
    </source>
</evidence>
<keyword evidence="4" id="KW-0333">Golgi apparatus</keyword>
<dbReference type="GO" id="GO:0000139">
    <property type="term" value="C:Golgi membrane"/>
    <property type="evidence" value="ECO:0007669"/>
    <property type="project" value="UniProtKB-SubCell"/>
</dbReference>
<comment type="similarity">
    <text evidence="6">Belongs to the GOT1 family.</text>
</comment>
<evidence type="ECO:0000256" key="2">
    <source>
        <dbReference type="ARBA" id="ARBA00022692"/>
    </source>
</evidence>
<evidence type="ECO:0000256" key="5">
    <source>
        <dbReference type="ARBA" id="ARBA00023136"/>
    </source>
</evidence>
<sequence length="135" mass="15601">MSYELSELKKVGIGLLCFGFFFTFLGVLLFFDRGLLALGNIFFLFGVALLIGWQSMWQLFSKRVNYKGSIPFFLGLFLIFVGWPVIGIIFEVYGSVLLFSGYWSSAKVFLYQIPVLGWLLQYPFLFFDRLKRILG</sequence>
<dbReference type="AlphaFoldDB" id="A0ABD0UCP8"/>
<feature type="transmembrane region" description="Helical" evidence="7">
    <location>
        <begin position="37"/>
        <end position="60"/>
    </location>
</feature>
<proteinExistence type="inferred from homology"/>
<feature type="transmembrane region" description="Helical" evidence="7">
    <location>
        <begin position="72"/>
        <end position="103"/>
    </location>
</feature>
<reference evidence="8 9" key="1">
    <citation type="journal article" date="2024" name="Plant Biotechnol. J.">
        <title>Dendrobium thyrsiflorum genome and its molecular insights into genes involved in important horticultural traits.</title>
        <authorList>
            <person name="Chen B."/>
            <person name="Wang J.Y."/>
            <person name="Zheng P.J."/>
            <person name="Li K.L."/>
            <person name="Liang Y.M."/>
            <person name="Chen X.F."/>
            <person name="Zhang C."/>
            <person name="Zhao X."/>
            <person name="He X."/>
            <person name="Zhang G.Q."/>
            <person name="Liu Z.J."/>
            <person name="Xu Q."/>
        </authorList>
    </citation>
    <scope>NUCLEOTIDE SEQUENCE [LARGE SCALE GENOMIC DNA]</scope>
    <source>
        <strain evidence="8">GZMU011</strain>
    </source>
</reference>
<evidence type="ECO:0000256" key="6">
    <source>
        <dbReference type="ARBA" id="ARBA00025799"/>
    </source>
</evidence>
<dbReference type="PANTHER" id="PTHR21493">
    <property type="entry name" value="CGI-141-RELATED/LIPASE CONTAINING PROTEIN"/>
    <property type="match status" value="1"/>
</dbReference>
<keyword evidence="3 7" id="KW-1133">Transmembrane helix</keyword>
<keyword evidence="9" id="KW-1185">Reference proteome</keyword>
<keyword evidence="2 7" id="KW-0812">Transmembrane</keyword>
<comment type="caution">
    <text evidence="8">The sequence shown here is derived from an EMBL/GenBank/DDBJ whole genome shotgun (WGS) entry which is preliminary data.</text>
</comment>
<evidence type="ECO:0000256" key="7">
    <source>
        <dbReference type="SAM" id="Phobius"/>
    </source>
</evidence>
<evidence type="ECO:0000256" key="1">
    <source>
        <dbReference type="ARBA" id="ARBA00004653"/>
    </source>
</evidence>
<dbReference type="Pfam" id="PF04178">
    <property type="entry name" value="Got1"/>
    <property type="match status" value="1"/>
</dbReference>
<evidence type="ECO:0000256" key="4">
    <source>
        <dbReference type="ARBA" id="ARBA00023034"/>
    </source>
</evidence>
<dbReference type="InterPro" id="IPR007305">
    <property type="entry name" value="Vesicle_transpt_Got1/SFT2"/>
</dbReference>
<gene>
    <name evidence="8" type="ORF">M5K25_022599</name>
</gene>
<evidence type="ECO:0000313" key="8">
    <source>
        <dbReference type="EMBL" id="KAL0908126.1"/>
    </source>
</evidence>
<dbReference type="InterPro" id="IPR045176">
    <property type="entry name" value="Got1"/>
</dbReference>
<dbReference type="Proteomes" id="UP001552299">
    <property type="component" value="Unassembled WGS sequence"/>
</dbReference>
<organism evidence="8 9">
    <name type="scientific">Dendrobium thyrsiflorum</name>
    <name type="common">Pinecone-like raceme dendrobium</name>
    <name type="synonym">Orchid</name>
    <dbReference type="NCBI Taxonomy" id="117978"/>
    <lineage>
        <taxon>Eukaryota</taxon>
        <taxon>Viridiplantae</taxon>
        <taxon>Streptophyta</taxon>
        <taxon>Embryophyta</taxon>
        <taxon>Tracheophyta</taxon>
        <taxon>Spermatophyta</taxon>
        <taxon>Magnoliopsida</taxon>
        <taxon>Liliopsida</taxon>
        <taxon>Asparagales</taxon>
        <taxon>Orchidaceae</taxon>
        <taxon>Epidendroideae</taxon>
        <taxon>Malaxideae</taxon>
        <taxon>Dendrobiinae</taxon>
        <taxon>Dendrobium</taxon>
    </lineage>
</organism>
<accession>A0ABD0UCP8</accession>
<evidence type="ECO:0008006" key="10">
    <source>
        <dbReference type="Google" id="ProtNLM"/>
    </source>
</evidence>
<protein>
    <recommendedName>
        <fullName evidence="10">Vesicle transport protein GOT1</fullName>
    </recommendedName>
</protein>
<name>A0ABD0UCP8_DENTH</name>
<dbReference type="PANTHER" id="PTHR21493:SF246">
    <property type="entry name" value="GOT1_SFT2-LIKE VESCICLE TRANSPORT PROTEIN FAMILY"/>
    <property type="match status" value="1"/>
</dbReference>